<feature type="domain" description="DUF8173" evidence="2">
    <location>
        <begin position="2"/>
        <end position="179"/>
    </location>
</feature>
<evidence type="ECO:0000313" key="4">
    <source>
        <dbReference type="Proteomes" id="UP001596201"/>
    </source>
</evidence>
<feature type="transmembrane region" description="Helical" evidence="1">
    <location>
        <begin position="108"/>
        <end position="128"/>
    </location>
</feature>
<dbReference type="Pfam" id="PF26514">
    <property type="entry name" value="DUF8173"/>
    <property type="match status" value="1"/>
</dbReference>
<keyword evidence="1" id="KW-0812">Transmembrane</keyword>
<organism evidence="3 4">
    <name type="scientific">Salinirubrum litoreum</name>
    <dbReference type="NCBI Taxonomy" id="1126234"/>
    <lineage>
        <taxon>Archaea</taxon>
        <taxon>Methanobacteriati</taxon>
        <taxon>Methanobacteriota</taxon>
        <taxon>Stenosarchaea group</taxon>
        <taxon>Halobacteria</taxon>
        <taxon>Halobacteriales</taxon>
        <taxon>Haloferacaceae</taxon>
        <taxon>Salinirubrum</taxon>
    </lineage>
</organism>
<dbReference type="AlphaFoldDB" id="A0ABD5R7W7"/>
<feature type="transmembrane region" description="Helical" evidence="1">
    <location>
        <begin position="135"/>
        <end position="153"/>
    </location>
</feature>
<sequence>MVLRKSLTKSVVVTLALVAFAGLAVAQQFPQQPQTPTISPVLSLGVSLVLNLVVGGIIVLVAPDYVEGRMNAIRDDAAVSFVWGLVTFVVLILASILIITLIVTIPTLFVLGIVGGAIATVTVGTLIAEQATEPSLLVGLVVGAVVLSLLGLIPILGGVINFVVGMLGAGTIVKGYNDSRKEQGKRAI</sequence>
<accession>A0ABD5R7W7</accession>
<evidence type="ECO:0000313" key="3">
    <source>
        <dbReference type="EMBL" id="MFC5366025.1"/>
    </source>
</evidence>
<evidence type="ECO:0000256" key="1">
    <source>
        <dbReference type="SAM" id="Phobius"/>
    </source>
</evidence>
<dbReference type="EMBL" id="JBHSKX010000001">
    <property type="protein sequence ID" value="MFC5366025.1"/>
    <property type="molecule type" value="Genomic_DNA"/>
</dbReference>
<keyword evidence="4" id="KW-1185">Reference proteome</keyword>
<dbReference type="RefSeq" id="WP_227228610.1">
    <property type="nucleotide sequence ID" value="NZ_JAJCVJ010000001.1"/>
</dbReference>
<keyword evidence="1" id="KW-1133">Transmembrane helix</keyword>
<feature type="transmembrane region" description="Helical" evidence="1">
    <location>
        <begin position="42"/>
        <end position="66"/>
    </location>
</feature>
<keyword evidence="1" id="KW-0472">Membrane</keyword>
<dbReference type="InterPro" id="IPR058486">
    <property type="entry name" value="DUF8173"/>
</dbReference>
<evidence type="ECO:0000259" key="2">
    <source>
        <dbReference type="Pfam" id="PF26514"/>
    </source>
</evidence>
<comment type="caution">
    <text evidence="3">The sequence shown here is derived from an EMBL/GenBank/DDBJ whole genome shotgun (WGS) entry which is preliminary data.</text>
</comment>
<proteinExistence type="predicted"/>
<reference evidence="3 4" key="1">
    <citation type="journal article" date="2019" name="Int. J. Syst. Evol. Microbiol.">
        <title>The Global Catalogue of Microorganisms (GCM) 10K type strain sequencing project: providing services to taxonomists for standard genome sequencing and annotation.</title>
        <authorList>
            <consortium name="The Broad Institute Genomics Platform"/>
            <consortium name="The Broad Institute Genome Sequencing Center for Infectious Disease"/>
            <person name="Wu L."/>
            <person name="Ma J."/>
        </authorList>
    </citation>
    <scope>NUCLEOTIDE SEQUENCE [LARGE SCALE GENOMIC DNA]</scope>
    <source>
        <strain evidence="3 4">CGMCC 1.12237</strain>
    </source>
</reference>
<feature type="transmembrane region" description="Helical" evidence="1">
    <location>
        <begin position="78"/>
        <end position="102"/>
    </location>
</feature>
<name>A0ABD5R7W7_9EURY</name>
<gene>
    <name evidence="3" type="ORF">ACFPJ5_03680</name>
</gene>
<protein>
    <recommendedName>
        <fullName evidence="2">DUF8173 domain-containing protein</fullName>
    </recommendedName>
</protein>
<dbReference type="Proteomes" id="UP001596201">
    <property type="component" value="Unassembled WGS sequence"/>
</dbReference>